<evidence type="ECO:0000259" key="5">
    <source>
        <dbReference type="Pfam" id="PF05205"/>
    </source>
</evidence>
<keyword evidence="6" id="KW-1185">Reference proteome</keyword>
<dbReference type="GeneID" id="113494958"/>
<accession>A0A7E5VM79</accession>
<feature type="compositionally biased region" description="Basic and acidic residues" evidence="4">
    <location>
        <begin position="325"/>
        <end position="336"/>
    </location>
</feature>
<evidence type="ECO:0000256" key="2">
    <source>
        <dbReference type="ARBA" id="ARBA00008463"/>
    </source>
</evidence>
<dbReference type="Proteomes" id="UP000322000">
    <property type="component" value="Chromosome 6"/>
</dbReference>
<sequence>MAHLQYMPGDPRLVDQLVYELKSKGIFDQFRKDCIADVDTRPAYQNLRQRVENSVSSFLSRQCWKADLNKNQLREKLRKHILDGNYLEQGVERIVDQVVNPKVASVFIPQVEDLVYNYLGISRKKTAPTAETSNGKISTDDLLPTDLEAVSPGSVKSNDDKNEPMDEDFNEENKMEVDETKDVKAEEKNSTLEQDKPKVEEESQLSQTHDLTNVPDEDTDKKALPMHEDIRLENIPPPDNSPPKVELEKIELPKEPNIACEIPNPDEIPLPKDEKDHYFKPIGPNSDDESSSDSSLRRNMSPLTPIRNYNNENSCDAQQAFENDSDSKSNDKKEPSSFRFAIDAKSTENSPDKTEKKDEQANLAYQFNNQVNINTFNTPVYDDSSNSNNLQIDYESDVNSKTNNEKAPENDQNTEDKKDKKSDERKSSNKSSHRSRDSNRHSSSKDKRSDSKQSTSRDGSRHDKKPKDDHSKSKSSHKEREKSKERDRSERKDSRDSSKHRSSSHKSSSSRRDSKSHKSSSSRHSSDKKSSDDKKSSSSRDDKNRDKEKSDKSERSSDRSSKDKRDSKTSSSSSHRSDKDRKSSSKSKHEDKDKKKDKKETDDHYSVSGRGNHGRRSTDRDSNDGSSSSKGSHNQTWSKTTESKKETKESSSKSDNTSTSGESTSPSDKDQGVVTANDMKSNQKPIRVENHLEIPIASPPRLPFVPDVTLKKPKFAANLEEAKRMMKMRKFLDEEQKRMNQEAALLLEFQANVRPSLSQVYSSIPGPELEFACITNEQVEVEEVKEPVTQPMVVEESVTELKTEQVSNDAPIQTIENEIEEFEIKIEIKCEDTMTETESTDDKDLDDSKSSLDKSETYNENKPFSQLMDEISEYSKASEKNKKDSLDSIQDDDKKRTELLEVAIIAEVIESNKSIPEKLAESPVNTEPKSPEIEEIPVNTEDVPALTETNKVTEPEIEVPKNPENPDEENLKYFAEHEKFDAEIQRQEFSTFLKTFTEENLIPNKIHVINCDTYEENILKEVCANFGSYEVVNYYKNGHLRLPSSAKNVVKNINLVTEISLPVDPVDTTYEPKSPSPVFSPVKSECSFELSSDYDAKLEEMVNKTSRQEVMEIILGSVIDESDNPTIDYCTESSIDSEVHLKRKLVEVESPKNNNRHVLAKMRKLSDSDQISSTTEESEEISNNNKVCSTTRSKYLGRARRVGLPRPRRNNLPNSPSSDKSVENYEQNTQSTPQTPNGKFKSVTRNKVQRYDTSDLYKPKLHYLSRRNNIS</sequence>
<feature type="compositionally biased region" description="Low complexity" evidence="4">
    <location>
        <begin position="653"/>
        <end position="663"/>
    </location>
</feature>
<evidence type="ECO:0000256" key="4">
    <source>
        <dbReference type="SAM" id="MobiDB-lite"/>
    </source>
</evidence>
<dbReference type="PANTHER" id="PTHR47391">
    <property type="entry name" value="BIORIENTATION OF CHROMOSOMES IN CELL DIVISION 1 LIKE 1"/>
    <property type="match status" value="1"/>
</dbReference>
<dbReference type="AlphaFoldDB" id="A0A7E5VM79"/>
<feature type="compositionally biased region" description="Basic and acidic residues" evidence="4">
    <location>
        <begin position="575"/>
        <end position="605"/>
    </location>
</feature>
<evidence type="ECO:0000313" key="7">
    <source>
        <dbReference type="RefSeq" id="XP_026729301.1"/>
    </source>
</evidence>
<dbReference type="InterPro" id="IPR055264">
    <property type="entry name" value="BOD1/SHG1_dom"/>
</dbReference>
<dbReference type="InParanoid" id="A0A7E5VM79"/>
<evidence type="ECO:0000256" key="1">
    <source>
        <dbReference type="ARBA" id="ARBA00004286"/>
    </source>
</evidence>
<feature type="compositionally biased region" description="Basic and acidic residues" evidence="4">
    <location>
        <begin position="876"/>
        <end position="894"/>
    </location>
</feature>
<feature type="compositionally biased region" description="Basic and acidic residues" evidence="4">
    <location>
        <begin position="350"/>
        <end position="360"/>
    </location>
</feature>
<feature type="region of interest" description="Disordered" evidence="4">
    <location>
        <begin position="375"/>
        <end position="686"/>
    </location>
</feature>
<feature type="compositionally biased region" description="Basic and acidic residues" evidence="4">
    <location>
        <begin position="269"/>
        <end position="279"/>
    </location>
</feature>
<feature type="compositionally biased region" description="Basic and acidic residues" evidence="4">
    <location>
        <begin position="641"/>
        <end position="652"/>
    </location>
</feature>
<proteinExistence type="inferred from homology"/>
<gene>
    <name evidence="7" type="primary">LOC113494958</name>
</gene>
<feature type="compositionally biased region" description="Basic and acidic residues" evidence="4">
    <location>
        <begin position="434"/>
        <end position="451"/>
    </location>
</feature>
<feature type="compositionally biased region" description="Basic and acidic residues" evidence="4">
    <location>
        <begin position="403"/>
        <end position="427"/>
    </location>
</feature>
<evidence type="ECO:0000256" key="3">
    <source>
        <dbReference type="ARBA" id="ARBA00022454"/>
    </source>
</evidence>
<organism evidence="6 7">
    <name type="scientific">Trichoplusia ni</name>
    <name type="common">Cabbage looper</name>
    <dbReference type="NCBI Taxonomy" id="7111"/>
    <lineage>
        <taxon>Eukaryota</taxon>
        <taxon>Metazoa</taxon>
        <taxon>Ecdysozoa</taxon>
        <taxon>Arthropoda</taxon>
        <taxon>Hexapoda</taxon>
        <taxon>Insecta</taxon>
        <taxon>Pterygota</taxon>
        <taxon>Neoptera</taxon>
        <taxon>Endopterygota</taxon>
        <taxon>Lepidoptera</taxon>
        <taxon>Glossata</taxon>
        <taxon>Ditrysia</taxon>
        <taxon>Noctuoidea</taxon>
        <taxon>Noctuidae</taxon>
        <taxon>Plusiinae</taxon>
        <taxon>Trichoplusia</taxon>
    </lineage>
</organism>
<keyword evidence="3" id="KW-0158">Chromosome</keyword>
<comment type="similarity">
    <text evidence="2">Belongs to the BOD1 family.</text>
</comment>
<feature type="compositionally biased region" description="Basic and acidic residues" evidence="4">
    <location>
        <begin position="245"/>
        <end position="254"/>
    </location>
</feature>
<evidence type="ECO:0000313" key="6">
    <source>
        <dbReference type="Proteomes" id="UP000322000"/>
    </source>
</evidence>
<dbReference type="GO" id="GO:0005694">
    <property type="term" value="C:chromosome"/>
    <property type="evidence" value="ECO:0007669"/>
    <property type="project" value="UniProtKB-SubCell"/>
</dbReference>
<feature type="domain" description="BOD1/SHG1" evidence="5">
    <location>
        <begin position="16"/>
        <end position="112"/>
    </location>
</feature>
<dbReference type="OrthoDB" id="7605699at2759"/>
<feature type="compositionally biased region" description="Polar residues" evidence="4">
    <location>
        <begin position="1224"/>
        <end position="1237"/>
    </location>
</feature>
<feature type="compositionally biased region" description="Basic and acidic residues" evidence="4">
    <location>
        <begin position="219"/>
        <end position="232"/>
    </location>
</feature>
<dbReference type="KEGG" id="tnl:113494958"/>
<feature type="compositionally biased region" description="Polar residues" evidence="4">
    <location>
        <begin position="1183"/>
        <end position="1193"/>
    </location>
</feature>
<dbReference type="InterPro" id="IPR043244">
    <property type="entry name" value="BOD1L1"/>
</dbReference>
<comment type="subcellular location">
    <subcellularLocation>
        <location evidence="1">Chromosome</location>
    </subcellularLocation>
</comment>
<feature type="compositionally biased region" description="Polar residues" evidence="4">
    <location>
        <begin position="375"/>
        <end position="402"/>
    </location>
</feature>
<feature type="compositionally biased region" description="Basic and acidic residues" evidence="4">
    <location>
        <begin position="524"/>
        <end position="568"/>
    </location>
</feature>
<feature type="region of interest" description="Disordered" evidence="4">
    <location>
        <begin position="1155"/>
        <end position="1254"/>
    </location>
</feature>
<feature type="compositionally biased region" description="Basic and acidic residues" evidence="4">
    <location>
        <begin position="171"/>
        <end position="201"/>
    </location>
</feature>
<dbReference type="RefSeq" id="XP_026729301.1">
    <property type="nucleotide sequence ID" value="XM_026873500.1"/>
</dbReference>
<feature type="compositionally biased region" description="Polar residues" evidence="4">
    <location>
        <begin position="297"/>
        <end position="322"/>
    </location>
</feature>
<feature type="compositionally biased region" description="Basic residues" evidence="4">
    <location>
        <begin position="1195"/>
        <end position="1209"/>
    </location>
</feature>
<feature type="compositionally biased region" description="Basic and acidic residues" evidence="4">
    <location>
        <begin position="840"/>
        <end position="859"/>
    </location>
</feature>
<feature type="region of interest" description="Disordered" evidence="4">
    <location>
        <begin position="126"/>
        <end position="360"/>
    </location>
</feature>
<dbReference type="PANTHER" id="PTHR47391:SF1">
    <property type="entry name" value="BIORIENTATION OF CHROMOSOMES IN CELL DIVISION 1 LIKE 1"/>
    <property type="match status" value="1"/>
</dbReference>
<dbReference type="Pfam" id="PF05205">
    <property type="entry name" value="COMPASS-Shg1"/>
    <property type="match status" value="1"/>
</dbReference>
<feature type="compositionally biased region" description="Basic and acidic residues" evidence="4">
    <location>
        <begin position="458"/>
        <end position="499"/>
    </location>
</feature>
<name>A0A7E5VM79_TRINI</name>
<feature type="region of interest" description="Disordered" evidence="4">
    <location>
        <begin position="830"/>
        <end position="894"/>
    </location>
</feature>
<reference evidence="7" key="1">
    <citation type="submission" date="2025-08" db="UniProtKB">
        <authorList>
            <consortium name="RefSeq"/>
        </authorList>
    </citation>
    <scope>IDENTIFICATION</scope>
</reference>
<protein>
    <submittedName>
        <fullName evidence="7">Biorientation of chromosomes in cell division protein 1-like 1 isoform X1</fullName>
    </submittedName>
</protein>